<evidence type="ECO:0000256" key="1">
    <source>
        <dbReference type="ARBA" id="ARBA00023016"/>
    </source>
</evidence>
<dbReference type="AlphaFoldDB" id="A0A5N6TD89"/>
<dbReference type="InterPro" id="IPR002068">
    <property type="entry name" value="A-crystallin/Hsp20_dom"/>
</dbReference>
<comment type="similarity">
    <text evidence="2 3">Belongs to the small heat shock protein (HSP20) family.</text>
</comment>
<dbReference type="InterPro" id="IPR031107">
    <property type="entry name" value="Small_HSP"/>
</dbReference>
<evidence type="ECO:0000256" key="2">
    <source>
        <dbReference type="PROSITE-ProRule" id="PRU00285"/>
    </source>
</evidence>
<dbReference type="EMBL" id="ML742556">
    <property type="protein sequence ID" value="KAE8144354.1"/>
    <property type="molecule type" value="Genomic_DNA"/>
</dbReference>
<sequence>MAFLPQLPGNYAPLFHLLDDYDIHRSCRPKQKAADVRVFTPRFDVYEKKQSYYLHGELPGVNQNQIEIAFTDPHTLVIKGYGERDYDNNTYNRNEQTATPTDASPNKCLQPTVEDDNEENDTLSVNSRVEPSKKAATQEPSNSRFKYWATERSVGEFHRTFNFPMRVDQEAVKASLKNGVLSVIAPKEPAPTLKKIRVE</sequence>
<keyword evidence="7" id="KW-1185">Reference proteome</keyword>
<reference evidence="6 7" key="1">
    <citation type="submission" date="2019-04" db="EMBL/GenBank/DDBJ databases">
        <title>Friends and foes A comparative genomics study of 23 Aspergillus species from section Flavi.</title>
        <authorList>
            <consortium name="DOE Joint Genome Institute"/>
            <person name="Kjaerbolling I."/>
            <person name="Vesth T."/>
            <person name="Frisvad J.C."/>
            <person name="Nybo J.L."/>
            <person name="Theobald S."/>
            <person name="Kildgaard S."/>
            <person name="Isbrandt T."/>
            <person name="Kuo A."/>
            <person name="Sato A."/>
            <person name="Lyhne E.K."/>
            <person name="Kogle M.E."/>
            <person name="Wiebenga A."/>
            <person name="Kun R.S."/>
            <person name="Lubbers R.J."/>
            <person name="Makela M.R."/>
            <person name="Barry K."/>
            <person name="Chovatia M."/>
            <person name="Clum A."/>
            <person name="Daum C."/>
            <person name="Haridas S."/>
            <person name="He G."/>
            <person name="LaButti K."/>
            <person name="Lipzen A."/>
            <person name="Mondo S."/>
            <person name="Riley R."/>
            <person name="Salamov A."/>
            <person name="Simmons B.A."/>
            <person name="Magnuson J.K."/>
            <person name="Henrissat B."/>
            <person name="Mortensen U.H."/>
            <person name="Larsen T.O."/>
            <person name="Devries R.P."/>
            <person name="Grigoriev I.V."/>
            <person name="Machida M."/>
            <person name="Baker S.E."/>
            <person name="Andersen M.R."/>
        </authorList>
    </citation>
    <scope>NUCLEOTIDE SEQUENCE [LARGE SCALE GENOMIC DNA]</scope>
    <source>
        <strain evidence="6 7">IBT 18842</strain>
    </source>
</reference>
<dbReference type="Gene3D" id="2.60.40.790">
    <property type="match status" value="1"/>
</dbReference>
<dbReference type="Proteomes" id="UP000325780">
    <property type="component" value="Unassembled WGS sequence"/>
</dbReference>
<dbReference type="PROSITE" id="PS01031">
    <property type="entry name" value="SHSP"/>
    <property type="match status" value="1"/>
</dbReference>
<dbReference type="Pfam" id="PF00011">
    <property type="entry name" value="HSP20"/>
    <property type="match status" value="1"/>
</dbReference>
<feature type="region of interest" description="Disordered" evidence="4">
    <location>
        <begin position="85"/>
        <end position="141"/>
    </location>
</feature>
<evidence type="ECO:0000259" key="5">
    <source>
        <dbReference type="PROSITE" id="PS01031"/>
    </source>
</evidence>
<gene>
    <name evidence="6" type="ORF">BDV25DRAFT_167035</name>
</gene>
<keyword evidence="1" id="KW-0346">Stress response</keyword>
<dbReference type="InterPro" id="IPR008978">
    <property type="entry name" value="HSP20-like_chaperone"/>
</dbReference>
<evidence type="ECO:0000313" key="6">
    <source>
        <dbReference type="EMBL" id="KAE8144354.1"/>
    </source>
</evidence>
<feature type="compositionally biased region" description="Polar residues" evidence="4">
    <location>
        <begin position="88"/>
        <end position="109"/>
    </location>
</feature>
<dbReference type="CDD" id="cd06464">
    <property type="entry name" value="ACD_sHsps-like"/>
    <property type="match status" value="1"/>
</dbReference>
<dbReference type="OrthoDB" id="1431247at2759"/>
<feature type="domain" description="SHSP" evidence="5">
    <location>
        <begin position="34"/>
        <end position="199"/>
    </location>
</feature>
<dbReference type="SUPFAM" id="SSF49764">
    <property type="entry name" value="HSP20-like chaperones"/>
    <property type="match status" value="1"/>
</dbReference>
<evidence type="ECO:0000256" key="3">
    <source>
        <dbReference type="RuleBase" id="RU003616"/>
    </source>
</evidence>
<name>A0A5N6TD89_ASPAV</name>
<protein>
    <submittedName>
        <fullName evidence="6">HSP20-like chaperone</fullName>
    </submittedName>
</protein>
<organism evidence="6 7">
    <name type="scientific">Aspergillus avenaceus</name>
    <dbReference type="NCBI Taxonomy" id="36643"/>
    <lineage>
        <taxon>Eukaryota</taxon>
        <taxon>Fungi</taxon>
        <taxon>Dikarya</taxon>
        <taxon>Ascomycota</taxon>
        <taxon>Pezizomycotina</taxon>
        <taxon>Eurotiomycetes</taxon>
        <taxon>Eurotiomycetidae</taxon>
        <taxon>Eurotiales</taxon>
        <taxon>Aspergillaceae</taxon>
        <taxon>Aspergillus</taxon>
        <taxon>Aspergillus subgen. Circumdati</taxon>
    </lineage>
</organism>
<evidence type="ECO:0000256" key="4">
    <source>
        <dbReference type="SAM" id="MobiDB-lite"/>
    </source>
</evidence>
<accession>A0A5N6TD89</accession>
<evidence type="ECO:0000313" key="7">
    <source>
        <dbReference type="Proteomes" id="UP000325780"/>
    </source>
</evidence>
<proteinExistence type="inferred from homology"/>
<dbReference type="PANTHER" id="PTHR11527">
    <property type="entry name" value="HEAT-SHOCK PROTEIN 20 FAMILY MEMBER"/>
    <property type="match status" value="1"/>
</dbReference>